<accession>A0A8J7W5D7</accession>
<name>A0A8J7W5D7_9FIRM</name>
<sequence>MQQILDGILEAIEDEMRAQKHYQMLAEKATDPKVKKFFEQLRIDEENHEQALRTRYEAFAKILKADKGENE</sequence>
<feature type="domain" description="Rubrerythrin diiron-binding" evidence="1">
    <location>
        <begin position="10"/>
        <end position="61"/>
    </location>
</feature>
<gene>
    <name evidence="2" type="ORF">KCX82_16145</name>
</gene>
<dbReference type="InterPro" id="IPR009078">
    <property type="entry name" value="Ferritin-like_SF"/>
</dbReference>
<dbReference type="EMBL" id="JAGSND010000013">
    <property type="protein sequence ID" value="MBR0599418.1"/>
    <property type="molecule type" value="Genomic_DNA"/>
</dbReference>
<organism evidence="2 3">
    <name type="scientific">Sinanaerobacter chloroacetimidivorans</name>
    <dbReference type="NCBI Taxonomy" id="2818044"/>
    <lineage>
        <taxon>Bacteria</taxon>
        <taxon>Bacillati</taxon>
        <taxon>Bacillota</taxon>
        <taxon>Clostridia</taxon>
        <taxon>Peptostreptococcales</taxon>
        <taxon>Anaerovoracaceae</taxon>
        <taxon>Sinanaerobacter</taxon>
    </lineage>
</organism>
<evidence type="ECO:0000259" key="1">
    <source>
        <dbReference type="Pfam" id="PF02915"/>
    </source>
</evidence>
<evidence type="ECO:0000313" key="2">
    <source>
        <dbReference type="EMBL" id="MBR0599418.1"/>
    </source>
</evidence>
<dbReference type="Proteomes" id="UP000675664">
    <property type="component" value="Unassembled WGS sequence"/>
</dbReference>
<evidence type="ECO:0000313" key="3">
    <source>
        <dbReference type="Proteomes" id="UP000675664"/>
    </source>
</evidence>
<comment type="caution">
    <text evidence="2">The sequence shown here is derived from an EMBL/GenBank/DDBJ whole genome shotgun (WGS) entry which is preliminary data.</text>
</comment>
<dbReference type="Gene3D" id="1.20.5.420">
    <property type="entry name" value="Immunoglobulin FC, subunit C"/>
    <property type="match status" value="1"/>
</dbReference>
<reference evidence="2" key="2">
    <citation type="submission" date="2021-04" db="EMBL/GenBank/DDBJ databases">
        <authorList>
            <person name="Liu J."/>
        </authorList>
    </citation>
    <scope>NUCLEOTIDE SEQUENCE</scope>
    <source>
        <strain evidence="2">BAD-6</strain>
    </source>
</reference>
<dbReference type="AlphaFoldDB" id="A0A8J7W5D7"/>
<dbReference type="RefSeq" id="WP_227019554.1">
    <property type="nucleotide sequence ID" value="NZ_JAGSND010000013.1"/>
</dbReference>
<keyword evidence="3" id="KW-1185">Reference proteome</keyword>
<reference evidence="2" key="1">
    <citation type="submission" date="2021-04" db="EMBL/GenBank/DDBJ databases">
        <title>Sinoanaerobacter chloroacetimidivorans sp. nov., an obligate anaerobic bacterium isolated from anaerobic sludge.</title>
        <authorList>
            <person name="Bao Y."/>
        </authorList>
    </citation>
    <scope>NUCLEOTIDE SEQUENCE</scope>
    <source>
        <strain evidence="2">BAD-6</strain>
    </source>
</reference>
<dbReference type="GO" id="GO:0046872">
    <property type="term" value="F:metal ion binding"/>
    <property type="evidence" value="ECO:0007669"/>
    <property type="project" value="InterPro"/>
</dbReference>
<dbReference type="SUPFAM" id="SSF47240">
    <property type="entry name" value="Ferritin-like"/>
    <property type="match status" value="1"/>
</dbReference>
<dbReference type="GO" id="GO:0016491">
    <property type="term" value="F:oxidoreductase activity"/>
    <property type="evidence" value="ECO:0007669"/>
    <property type="project" value="InterPro"/>
</dbReference>
<protein>
    <submittedName>
        <fullName evidence="2">Rubrerythrin</fullName>
    </submittedName>
</protein>
<proteinExistence type="predicted"/>
<dbReference type="Pfam" id="PF02915">
    <property type="entry name" value="Rubrerythrin"/>
    <property type="match status" value="1"/>
</dbReference>
<dbReference type="InterPro" id="IPR003251">
    <property type="entry name" value="Rr_diiron-bd_dom"/>
</dbReference>